<proteinExistence type="predicted"/>
<gene>
    <name evidence="2" type="ORF">LR48_Vigan247s000400</name>
</gene>
<evidence type="ECO:0000313" key="2">
    <source>
        <dbReference type="EMBL" id="KOM26286.1"/>
    </source>
</evidence>
<evidence type="ECO:0000313" key="3">
    <source>
        <dbReference type="Proteomes" id="UP000053144"/>
    </source>
</evidence>
<dbReference type="AlphaFoldDB" id="A0A0L9T7E2"/>
<reference evidence="3" key="1">
    <citation type="journal article" date="2015" name="Proc. Natl. Acad. Sci. U.S.A.">
        <title>Genome sequencing of adzuki bean (Vigna angularis) provides insight into high starch and low fat accumulation and domestication.</title>
        <authorList>
            <person name="Yang K."/>
            <person name="Tian Z."/>
            <person name="Chen C."/>
            <person name="Luo L."/>
            <person name="Zhao B."/>
            <person name="Wang Z."/>
            <person name="Yu L."/>
            <person name="Li Y."/>
            <person name="Sun Y."/>
            <person name="Li W."/>
            <person name="Chen Y."/>
            <person name="Li Y."/>
            <person name="Zhang Y."/>
            <person name="Ai D."/>
            <person name="Zhao J."/>
            <person name="Shang C."/>
            <person name="Ma Y."/>
            <person name="Wu B."/>
            <person name="Wang M."/>
            <person name="Gao L."/>
            <person name="Sun D."/>
            <person name="Zhang P."/>
            <person name="Guo F."/>
            <person name="Wang W."/>
            <person name="Li Y."/>
            <person name="Wang J."/>
            <person name="Varshney R.K."/>
            <person name="Wang J."/>
            <person name="Ling H.Q."/>
            <person name="Wan P."/>
        </authorList>
    </citation>
    <scope>NUCLEOTIDE SEQUENCE</scope>
    <source>
        <strain evidence="3">cv. Jingnong 6</strain>
    </source>
</reference>
<name>A0A0L9T7E2_PHAAN</name>
<organism evidence="2 3">
    <name type="scientific">Phaseolus angularis</name>
    <name type="common">Azuki bean</name>
    <name type="synonym">Vigna angularis</name>
    <dbReference type="NCBI Taxonomy" id="3914"/>
    <lineage>
        <taxon>Eukaryota</taxon>
        <taxon>Viridiplantae</taxon>
        <taxon>Streptophyta</taxon>
        <taxon>Embryophyta</taxon>
        <taxon>Tracheophyta</taxon>
        <taxon>Spermatophyta</taxon>
        <taxon>Magnoliopsida</taxon>
        <taxon>eudicotyledons</taxon>
        <taxon>Gunneridae</taxon>
        <taxon>Pentapetalae</taxon>
        <taxon>rosids</taxon>
        <taxon>fabids</taxon>
        <taxon>Fabales</taxon>
        <taxon>Fabaceae</taxon>
        <taxon>Papilionoideae</taxon>
        <taxon>50 kb inversion clade</taxon>
        <taxon>NPAAA clade</taxon>
        <taxon>indigoferoid/millettioid clade</taxon>
        <taxon>Phaseoleae</taxon>
        <taxon>Vigna</taxon>
    </lineage>
</organism>
<dbReference type="Gramene" id="KOM26286">
    <property type="protein sequence ID" value="KOM26286"/>
    <property type="gene ID" value="LR48_Vigan247s000400"/>
</dbReference>
<feature type="region of interest" description="Disordered" evidence="1">
    <location>
        <begin position="23"/>
        <end position="56"/>
    </location>
</feature>
<dbReference type="Proteomes" id="UP000053144">
    <property type="component" value="Unassembled WGS sequence"/>
</dbReference>
<accession>A0A0L9T7E2</accession>
<evidence type="ECO:0000256" key="1">
    <source>
        <dbReference type="SAM" id="MobiDB-lite"/>
    </source>
</evidence>
<dbReference type="EMBL" id="KQ258312">
    <property type="protein sequence ID" value="KOM26286.1"/>
    <property type="molecule type" value="Genomic_DNA"/>
</dbReference>
<protein>
    <submittedName>
        <fullName evidence="2">Uncharacterized protein</fullName>
    </submittedName>
</protein>
<sequence>MATVHLPREIRRHSVIGQPLSCRRKPNATVVPPSPPRRDLRSSSPFSKPNRDSTMDAINNHHRRKTSVTHSRSPQFVPTPCRSAIAPPFHHLHSTASVSPSPPRFRISTIFIFSMPPPPNRPPFSPNSHHQQSPSFIFFIRWHTIIKTVSRHPKLPQERPLKRVILLAHHVQLLHRVTHNLPSPSCHSETRSLQGHLAHIQNGHHLHSENPNSENPFAAQAEAEGEALFPNLLKP</sequence>